<comment type="pathway">
    <text evidence="2">Secondary metabolite biosynthesis; terpenoid biosynthesis.</text>
</comment>
<evidence type="ECO:0000256" key="1">
    <source>
        <dbReference type="ARBA" id="ARBA00001946"/>
    </source>
</evidence>
<dbReference type="AlphaFoldDB" id="A0ABD2YBZ9"/>
<evidence type="ECO:0000256" key="2">
    <source>
        <dbReference type="ARBA" id="ARBA00004721"/>
    </source>
</evidence>
<dbReference type="Pfam" id="PF03936">
    <property type="entry name" value="Terpene_synth_C"/>
    <property type="match status" value="1"/>
</dbReference>
<evidence type="ECO:0000313" key="6">
    <source>
        <dbReference type="EMBL" id="KAL3503365.1"/>
    </source>
</evidence>
<dbReference type="Proteomes" id="UP001630127">
    <property type="component" value="Unassembled WGS sequence"/>
</dbReference>
<evidence type="ECO:0000256" key="3">
    <source>
        <dbReference type="ARBA" id="ARBA00022723"/>
    </source>
</evidence>
<organism evidence="6 7">
    <name type="scientific">Cinchona calisaya</name>
    <dbReference type="NCBI Taxonomy" id="153742"/>
    <lineage>
        <taxon>Eukaryota</taxon>
        <taxon>Viridiplantae</taxon>
        <taxon>Streptophyta</taxon>
        <taxon>Embryophyta</taxon>
        <taxon>Tracheophyta</taxon>
        <taxon>Spermatophyta</taxon>
        <taxon>Magnoliopsida</taxon>
        <taxon>eudicotyledons</taxon>
        <taxon>Gunneridae</taxon>
        <taxon>Pentapetalae</taxon>
        <taxon>asterids</taxon>
        <taxon>lamiids</taxon>
        <taxon>Gentianales</taxon>
        <taxon>Rubiaceae</taxon>
        <taxon>Cinchonoideae</taxon>
        <taxon>Cinchoneae</taxon>
        <taxon>Cinchona</taxon>
    </lineage>
</organism>
<proteinExistence type="predicted"/>
<dbReference type="InterPro" id="IPR005630">
    <property type="entry name" value="Terpene_synthase_metal-bd"/>
</dbReference>
<keyword evidence="4" id="KW-0456">Lyase</keyword>
<name>A0ABD2YBZ9_9GENT</name>
<dbReference type="EMBL" id="JBJUIK010000015">
    <property type="protein sequence ID" value="KAL3503365.1"/>
    <property type="molecule type" value="Genomic_DNA"/>
</dbReference>
<evidence type="ECO:0000259" key="5">
    <source>
        <dbReference type="Pfam" id="PF03936"/>
    </source>
</evidence>
<evidence type="ECO:0000313" key="7">
    <source>
        <dbReference type="Proteomes" id="UP001630127"/>
    </source>
</evidence>
<evidence type="ECO:0000256" key="4">
    <source>
        <dbReference type="ARBA" id="ARBA00023239"/>
    </source>
</evidence>
<sequence length="149" mass="17093">MQYEDEKLARECFQEAKWFYDGCVPTMEEYMKTAVFTAGYMILATISLAGMGDSVNKEAFVWVTNEPLMLRASSTIIRLSDDMFSHEFEQKRGHVASSIECYMNEHGASKQESIDEFQKQVTNAWKDINKECLGQTLVPMPVLERVLNL</sequence>
<dbReference type="SUPFAM" id="SSF48576">
    <property type="entry name" value="Terpenoid synthases"/>
    <property type="match status" value="1"/>
</dbReference>
<gene>
    <name evidence="6" type="ORF">ACH5RR_037814</name>
</gene>
<reference evidence="6 7" key="1">
    <citation type="submission" date="2024-11" db="EMBL/GenBank/DDBJ databases">
        <title>A near-complete genome assembly of Cinchona calisaya.</title>
        <authorList>
            <person name="Lian D.C."/>
            <person name="Zhao X.W."/>
            <person name="Wei L."/>
        </authorList>
    </citation>
    <scope>NUCLEOTIDE SEQUENCE [LARGE SCALE GENOMIC DNA]</scope>
    <source>
        <tissue evidence="6">Nenye</tissue>
    </source>
</reference>
<comment type="cofactor">
    <cofactor evidence="1">
        <name>Mg(2+)</name>
        <dbReference type="ChEBI" id="CHEBI:18420"/>
    </cofactor>
</comment>
<dbReference type="GO" id="GO:0046872">
    <property type="term" value="F:metal ion binding"/>
    <property type="evidence" value="ECO:0007669"/>
    <property type="project" value="UniProtKB-KW"/>
</dbReference>
<dbReference type="InterPro" id="IPR008949">
    <property type="entry name" value="Isoprenoid_synthase_dom_sf"/>
</dbReference>
<accession>A0ABD2YBZ9</accession>
<comment type="caution">
    <text evidence="6">The sequence shown here is derived from an EMBL/GenBank/DDBJ whole genome shotgun (WGS) entry which is preliminary data.</text>
</comment>
<keyword evidence="7" id="KW-1185">Reference proteome</keyword>
<dbReference type="PANTHER" id="PTHR31225:SF221">
    <property type="entry name" value="(-)-GERMACRENE D SYNTHASE"/>
    <property type="match status" value="1"/>
</dbReference>
<protein>
    <recommendedName>
        <fullName evidence="5">Terpene synthase metal-binding domain-containing protein</fullName>
    </recommendedName>
</protein>
<dbReference type="InterPro" id="IPR050148">
    <property type="entry name" value="Terpene_synthase-like"/>
</dbReference>
<feature type="domain" description="Terpene synthase metal-binding" evidence="5">
    <location>
        <begin position="6"/>
        <end position="127"/>
    </location>
</feature>
<dbReference type="PANTHER" id="PTHR31225">
    <property type="entry name" value="OS04G0344100 PROTEIN-RELATED"/>
    <property type="match status" value="1"/>
</dbReference>
<dbReference type="GO" id="GO:0016829">
    <property type="term" value="F:lyase activity"/>
    <property type="evidence" value="ECO:0007669"/>
    <property type="project" value="UniProtKB-KW"/>
</dbReference>
<dbReference type="Gene3D" id="1.10.600.10">
    <property type="entry name" value="Farnesyl Diphosphate Synthase"/>
    <property type="match status" value="1"/>
</dbReference>
<keyword evidence="3" id="KW-0479">Metal-binding</keyword>